<evidence type="ECO:0000313" key="3">
    <source>
        <dbReference type="Proteomes" id="UP000503447"/>
    </source>
</evidence>
<evidence type="ECO:0000256" key="1">
    <source>
        <dbReference type="SAM" id="SignalP"/>
    </source>
</evidence>
<name>A0A6M5YZE7_9BACT</name>
<gene>
    <name evidence="2" type="ORF">FTUN_6196</name>
</gene>
<feature type="signal peptide" evidence="1">
    <location>
        <begin position="1"/>
        <end position="23"/>
    </location>
</feature>
<dbReference type="AlphaFoldDB" id="A0A6M5YZE7"/>
<keyword evidence="1" id="KW-0732">Signal</keyword>
<dbReference type="PROSITE" id="PS51257">
    <property type="entry name" value="PROKAR_LIPOPROTEIN"/>
    <property type="match status" value="1"/>
</dbReference>
<organism evidence="2 3">
    <name type="scientific">Frigoriglobus tundricola</name>
    <dbReference type="NCBI Taxonomy" id="2774151"/>
    <lineage>
        <taxon>Bacteria</taxon>
        <taxon>Pseudomonadati</taxon>
        <taxon>Planctomycetota</taxon>
        <taxon>Planctomycetia</taxon>
        <taxon>Gemmatales</taxon>
        <taxon>Gemmataceae</taxon>
        <taxon>Frigoriglobus</taxon>
    </lineage>
</organism>
<dbReference type="Proteomes" id="UP000503447">
    <property type="component" value="Chromosome"/>
</dbReference>
<protein>
    <recommendedName>
        <fullName evidence="4">Lipocalin-like domain-containing protein</fullName>
    </recommendedName>
</protein>
<dbReference type="RefSeq" id="WP_171473739.1">
    <property type="nucleotide sequence ID" value="NZ_CP053452.2"/>
</dbReference>
<feature type="chain" id="PRO_5026779737" description="Lipocalin-like domain-containing protein" evidence="1">
    <location>
        <begin position="24"/>
        <end position="153"/>
    </location>
</feature>
<evidence type="ECO:0008006" key="4">
    <source>
        <dbReference type="Google" id="ProtNLM"/>
    </source>
</evidence>
<sequence length="153" mass="17073">MFLSRFILSSVTFVVSSCLLAAADPNPKPAEMILGRWQGESTFTIKSNREGVKDEVFTRKVFVEFKKDGTVTYTEGDIPELKNRVPGSEKGSSVTGKYSFVKDTEIELTIEEDGKRRTLKSKVAVTNEELSLTSLVQGKDVKSPKFKRAKDKD</sequence>
<proteinExistence type="predicted"/>
<dbReference type="KEGG" id="ftj:FTUN_6196"/>
<accession>A0A6M5YZE7</accession>
<reference evidence="3" key="1">
    <citation type="submission" date="2020-05" db="EMBL/GenBank/DDBJ databases">
        <title>Frigoriglobus tundricola gen. nov., sp. nov., a psychrotolerant cellulolytic planctomycete of the family Gemmataceae with two divergent copies of 16S rRNA gene.</title>
        <authorList>
            <person name="Kulichevskaya I.S."/>
            <person name="Ivanova A.A."/>
            <person name="Naumoff D.G."/>
            <person name="Beletsky A.V."/>
            <person name="Rijpstra W.I.C."/>
            <person name="Sinninghe Damste J.S."/>
            <person name="Mardanov A.V."/>
            <person name="Ravin N.V."/>
            <person name="Dedysh S.N."/>
        </authorList>
    </citation>
    <scope>NUCLEOTIDE SEQUENCE [LARGE SCALE GENOMIC DNA]</scope>
    <source>
        <strain evidence="3">PL17</strain>
    </source>
</reference>
<evidence type="ECO:0000313" key="2">
    <source>
        <dbReference type="EMBL" id="QJW98601.1"/>
    </source>
</evidence>
<keyword evidence="3" id="KW-1185">Reference proteome</keyword>
<dbReference type="EMBL" id="CP053452">
    <property type="protein sequence ID" value="QJW98601.1"/>
    <property type="molecule type" value="Genomic_DNA"/>
</dbReference>